<feature type="region of interest" description="Disordered" evidence="1">
    <location>
        <begin position="657"/>
        <end position="686"/>
    </location>
</feature>
<feature type="region of interest" description="Disordered" evidence="1">
    <location>
        <begin position="1"/>
        <end position="23"/>
    </location>
</feature>
<evidence type="ECO:0000256" key="1">
    <source>
        <dbReference type="SAM" id="MobiDB-lite"/>
    </source>
</evidence>
<dbReference type="AlphaFoldDB" id="A0AAN9CFS8"/>
<feature type="compositionally biased region" description="Acidic residues" evidence="1">
    <location>
        <begin position="65"/>
        <end position="76"/>
    </location>
</feature>
<dbReference type="PANTHER" id="PTHR21555:SF0">
    <property type="entry name" value="SPECIFICALLY ANDROGEN-REGULATED GENE PROTEIN"/>
    <property type="match status" value="1"/>
</dbReference>
<sequence>MPKSDTWPGGVAIESVSGMDSSESCDSVLSINSGFKSEDSLEYLSVEERACLMFLEETIESLDVEEDSGLSMDEPDGLSNGLEGKTAHRIPIYKNNTEELSAHEDPNKVIGRDHKPSQKNLVPTPLLLASGNAKTISKPMESSHIEVPVAFIDAPDVFGSSPNHQQPGRTMSVKSALEVATARRKIGQSSDVVDLPPSFIPEPPVKTSLPSDSKAKDGIHKSLDVKSQPKQQKVSSAVPLEFIPPPSDFMDEPMKNISLTNSPLPPPANDGPPEWIPELPKMEPHVSGGSIKPTEVTKSRTADPETSRGPLSHNEIENLHKKASMNKASHLTPIKIVQHSVADKPMTPSPSSEHVPAVSKEYGDSKSPPAVAPKPKKLPSNIIFKSHKDSGSTHSLLLQSERTQMDPQKIRMEALKKLGLLKNEEVETGPSASPQSPKFKAKAHPKSPAPVELVQELSRLSESPGPGDMQLRVDTLKHQDTKSREGSLKKQPVRSYEIKSASLGRTGPGPGLVIEPAAQMKTPDRTHVELSPGQLRKTQARTPSVSRLSESPVPGDVQLRADTLKHQDTKSREGSLKKQPVRSYEIKSASLGRTGPGPGLVIEPAAQMKTPDRTHVGLSPAQIRKTQARTPSIGSAKDFGIGHQAEDSNKSLHAAALQPGNDAQKLPRSNGISVMISPHSQNGENRREALKKLGLLRD</sequence>
<comment type="caution">
    <text evidence="2">The sequence shown here is derived from an EMBL/GenBank/DDBJ whole genome shotgun (WGS) entry which is preliminary data.</text>
</comment>
<organism evidence="2 3">
    <name type="scientific">Phoxinus phoxinus</name>
    <name type="common">Eurasian minnow</name>
    <dbReference type="NCBI Taxonomy" id="58324"/>
    <lineage>
        <taxon>Eukaryota</taxon>
        <taxon>Metazoa</taxon>
        <taxon>Chordata</taxon>
        <taxon>Craniata</taxon>
        <taxon>Vertebrata</taxon>
        <taxon>Euteleostomi</taxon>
        <taxon>Actinopterygii</taxon>
        <taxon>Neopterygii</taxon>
        <taxon>Teleostei</taxon>
        <taxon>Ostariophysi</taxon>
        <taxon>Cypriniformes</taxon>
        <taxon>Leuciscidae</taxon>
        <taxon>Phoxininae</taxon>
        <taxon>Phoxinus</taxon>
    </lineage>
</organism>
<feature type="region of interest" description="Disordered" evidence="1">
    <location>
        <begin position="245"/>
        <end position="394"/>
    </location>
</feature>
<accession>A0AAN9CFS8</accession>
<feature type="region of interest" description="Disordered" evidence="1">
    <location>
        <begin position="65"/>
        <end position="84"/>
    </location>
</feature>
<reference evidence="2 3" key="1">
    <citation type="submission" date="2024-02" db="EMBL/GenBank/DDBJ databases">
        <title>Chromosome-level genome assembly of the Eurasian Minnow (Phoxinus phoxinus).</title>
        <authorList>
            <person name="Oriowo T.O."/>
            <person name="Martin S."/>
            <person name="Stange M."/>
            <person name="Chrysostomakis Y."/>
            <person name="Brown T."/>
            <person name="Winkler S."/>
            <person name="Kukowka S."/>
            <person name="Myers E.W."/>
            <person name="Bohne A."/>
        </authorList>
    </citation>
    <scope>NUCLEOTIDE SEQUENCE [LARGE SCALE GENOMIC DNA]</scope>
    <source>
        <strain evidence="2">ZFMK-TIS-60720</strain>
        <tissue evidence="2">Whole Organism</tissue>
    </source>
</reference>
<keyword evidence="3" id="KW-1185">Reference proteome</keyword>
<feature type="compositionally biased region" description="Basic and acidic residues" evidence="1">
    <location>
        <begin position="474"/>
        <end position="488"/>
    </location>
</feature>
<dbReference type="Proteomes" id="UP001364617">
    <property type="component" value="Unassembled WGS sequence"/>
</dbReference>
<dbReference type="EMBL" id="JAYKXH010000020">
    <property type="protein sequence ID" value="KAK7132759.1"/>
    <property type="molecule type" value="Genomic_DNA"/>
</dbReference>
<feature type="region of interest" description="Disordered" evidence="1">
    <location>
        <begin position="421"/>
        <end position="618"/>
    </location>
</feature>
<protein>
    <recommendedName>
        <fullName evidence="4">Specifically androgen-regulated gene protein</fullName>
    </recommendedName>
</protein>
<evidence type="ECO:0000313" key="2">
    <source>
        <dbReference type="EMBL" id="KAK7132759.1"/>
    </source>
</evidence>
<feature type="compositionally biased region" description="Basic and acidic residues" evidence="1">
    <location>
        <begin position="562"/>
        <end position="576"/>
    </location>
</feature>
<proteinExistence type="predicted"/>
<evidence type="ECO:0000313" key="3">
    <source>
        <dbReference type="Proteomes" id="UP001364617"/>
    </source>
</evidence>
<name>A0AAN9CFS8_9TELE</name>
<evidence type="ECO:0008006" key="4">
    <source>
        <dbReference type="Google" id="ProtNLM"/>
    </source>
</evidence>
<dbReference type="Pfam" id="PF15385">
    <property type="entry name" value="SARG"/>
    <property type="match status" value="1"/>
</dbReference>
<feature type="compositionally biased region" description="Basic and acidic residues" evidence="1">
    <location>
        <begin position="295"/>
        <end position="306"/>
    </location>
</feature>
<feature type="region of interest" description="Disordered" evidence="1">
    <location>
        <begin position="188"/>
        <end position="217"/>
    </location>
</feature>
<gene>
    <name evidence="2" type="ORF">R3I93_019104</name>
</gene>
<feature type="compositionally biased region" description="Polar residues" evidence="1">
    <location>
        <begin position="536"/>
        <end position="549"/>
    </location>
</feature>
<dbReference type="PANTHER" id="PTHR21555">
    <property type="entry name" value="SPECIFICALLY ANDROGEN-REGULATED GENE PROTEIN"/>
    <property type="match status" value="1"/>
</dbReference>
<dbReference type="InterPro" id="IPR026152">
    <property type="entry name" value="SARG"/>
</dbReference>